<dbReference type="EMBL" id="ML121538">
    <property type="protein sequence ID" value="RPB25374.1"/>
    <property type="molecule type" value="Genomic_DNA"/>
</dbReference>
<dbReference type="InParanoid" id="A0A3N4LR45"/>
<evidence type="ECO:0000259" key="2">
    <source>
        <dbReference type="PROSITE" id="PS50003"/>
    </source>
</evidence>
<feature type="compositionally biased region" description="Low complexity" evidence="1">
    <location>
        <begin position="258"/>
        <end position="269"/>
    </location>
</feature>
<dbReference type="InterPro" id="IPR001849">
    <property type="entry name" value="PH_domain"/>
</dbReference>
<gene>
    <name evidence="3" type="ORF">L211DRAFT_876258</name>
</gene>
<reference evidence="3 4" key="1">
    <citation type="journal article" date="2018" name="Nat. Ecol. Evol.">
        <title>Pezizomycetes genomes reveal the molecular basis of ectomycorrhizal truffle lifestyle.</title>
        <authorList>
            <person name="Murat C."/>
            <person name="Payen T."/>
            <person name="Noel B."/>
            <person name="Kuo A."/>
            <person name="Morin E."/>
            <person name="Chen J."/>
            <person name="Kohler A."/>
            <person name="Krizsan K."/>
            <person name="Balestrini R."/>
            <person name="Da Silva C."/>
            <person name="Montanini B."/>
            <person name="Hainaut M."/>
            <person name="Levati E."/>
            <person name="Barry K.W."/>
            <person name="Belfiori B."/>
            <person name="Cichocki N."/>
            <person name="Clum A."/>
            <person name="Dockter R.B."/>
            <person name="Fauchery L."/>
            <person name="Guy J."/>
            <person name="Iotti M."/>
            <person name="Le Tacon F."/>
            <person name="Lindquist E.A."/>
            <person name="Lipzen A."/>
            <person name="Malagnac F."/>
            <person name="Mello A."/>
            <person name="Molinier V."/>
            <person name="Miyauchi S."/>
            <person name="Poulain J."/>
            <person name="Riccioni C."/>
            <person name="Rubini A."/>
            <person name="Sitrit Y."/>
            <person name="Splivallo R."/>
            <person name="Traeger S."/>
            <person name="Wang M."/>
            <person name="Zifcakova L."/>
            <person name="Wipf D."/>
            <person name="Zambonelli A."/>
            <person name="Paolocci F."/>
            <person name="Nowrousian M."/>
            <person name="Ottonello S."/>
            <person name="Baldrian P."/>
            <person name="Spatafora J.W."/>
            <person name="Henrissat B."/>
            <person name="Nagy L.G."/>
            <person name="Aury J.M."/>
            <person name="Wincker P."/>
            <person name="Grigoriev I.V."/>
            <person name="Bonfante P."/>
            <person name="Martin F.M."/>
        </authorList>
    </citation>
    <scope>NUCLEOTIDE SEQUENCE [LARGE SCALE GENOMIC DNA]</scope>
    <source>
        <strain evidence="3 4">ATCC MYA-4762</strain>
    </source>
</reference>
<evidence type="ECO:0000256" key="1">
    <source>
        <dbReference type="SAM" id="MobiDB-lite"/>
    </source>
</evidence>
<evidence type="ECO:0000313" key="4">
    <source>
        <dbReference type="Proteomes" id="UP000267821"/>
    </source>
</evidence>
<organism evidence="3 4">
    <name type="scientific">Terfezia boudieri ATCC MYA-4762</name>
    <dbReference type="NCBI Taxonomy" id="1051890"/>
    <lineage>
        <taxon>Eukaryota</taxon>
        <taxon>Fungi</taxon>
        <taxon>Dikarya</taxon>
        <taxon>Ascomycota</taxon>
        <taxon>Pezizomycotina</taxon>
        <taxon>Pezizomycetes</taxon>
        <taxon>Pezizales</taxon>
        <taxon>Pezizaceae</taxon>
        <taxon>Terfezia</taxon>
    </lineage>
</organism>
<keyword evidence="4" id="KW-1185">Reference proteome</keyword>
<feature type="region of interest" description="Disordered" evidence="1">
    <location>
        <begin position="144"/>
        <end position="167"/>
    </location>
</feature>
<feature type="region of interest" description="Disordered" evidence="1">
    <location>
        <begin position="418"/>
        <end position="438"/>
    </location>
</feature>
<dbReference type="OrthoDB" id="5379885at2759"/>
<name>A0A3N4LR45_9PEZI</name>
<feature type="domain" description="PH" evidence="2">
    <location>
        <begin position="1"/>
        <end position="194"/>
    </location>
</feature>
<dbReference type="Proteomes" id="UP000267821">
    <property type="component" value="Unassembled WGS sequence"/>
</dbReference>
<protein>
    <recommendedName>
        <fullName evidence="2">PH domain-containing protein</fullName>
    </recommendedName>
</protein>
<evidence type="ECO:0000313" key="3">
    <source>
        <dbReference type="EMBL" id="RPB25374.1"/>
    </source>
</evidence>
<dbReference type="PROSITE" id="PS50003">
    <property type="entry name" value="PH_DOMAIN"/>
    <property type="match status" value="1"/>
</dbReference>
<proteinExistence type="predicted"/>
<dbReference type="AlphaFoldDB" id="A0A3N4LR45"/>
<feature type="region of interest" description="Disordered" evidence="1">
    <location>
        <begin position="248"/>
        <end position="273"/>
    </location>
</feature>
<sequence>MEGYLQVPPERNLIGSRGAWKTRYVVFGRDTFRAFPSSSPVRPSSAADRHSYPRGAIGVANASSNVQEIQPNLFLSIYKSKVVRPFEKSAVRRLGLTDMQSESEPVAKYPIQDITSCYVGDLGIKQKKQVIMPTLIIHLRPDNQQVTSPRSFRRKSHENPNATRPAPTALFFRPGTDTADSLQQWAREIQSYLYTCVPPPSSYNTTPITPTQHAFPEISETSSSLFLVNGEPNTALLSPSLRSKCSDLSTIPSDRRSISSSSISEMPSPKVDEHAQEHQGRTTFHIATNYEEFDPQEYDGRGHTVSGTSDSKRLGRRETILDRYFSSYAVTSPIDTPKASSIARFEALMTEMESQNPANGRKNSLISLGESSIRDMDIPKRIPSPTLRALEFVSTGVYYPEGGTHSSSTHQRLPFPDGYRPQSGGVYSNYSHSRRNSDSSIGAQSVAASSITGGGASSVVGSLSEFGQLSCASSRRKRHSIGDYPMRNTTGSGYISAMTAVGAGGSGMARPGSISEFTHDFNDEATLAKLAQAHKFHSRNNKPPPPASPGPFTRDFYFNEG</sequence>
<feature type="region of interest" description="Disordered" evidence="1">
    <location>
        <begin position="533"/>
        <end position="561"/>
    </location>
</feature>
<accession>A0A3N4LR45</accession>